<dbReference type="OrthoDB" id="270318at2759"/>
<accession>A0A9N9BVU9</accession>
<feature type="non-terminal residue" evidence="1">
    <location>
        <position position="169"/>
    </location>
</feature>
<dbReference type="Proteomes" id="UP000789572">
    <property type="component" value="Unassembled WGS sequence"/>
</dbReference>
<reference evidence="1" key="1">
    <citation type="submission" date="2021-06" db="EMBL/GenBank/DDBJ databases">
        <authorList>
            <person name="Kallberg Y."/>
            <person name="Tangrot J."/>
            <person name="Rosling A."/>
        </authorList>
    </citation>
    <scope>NUCLEOTIDE SEQUENCE</scope>
    <source>
        <strain evidence="1">IA702</strain>
    </source>
</reference>
<dbReference type="AlphaFoldDB" id="A0A9N9BVU9"/>
<evidence type="ECO:0000313" key="1">
    <source>
        <dbReference type="EMBL" id="CAG8580032.1"/>
    </source>
</evidence>
<proteinExistence type="predicted"/>
<organism evidence="1 2">
    <name type="scientific">Paraglomus occultum</name>
    <dbReference type="NCBI Taxonomy" id="144539"/>
    <lineage>
        <taxon>Eukaryota</taxon>
        <taxon>Fungi</taxon>
        <taxon>Fungi incertae sedis</taxon>
        <taxon>Mucoromycota</taxon>
        <taxon>Glomeromycotina</taxon>
        <taxon>Glomeromycetes</taxon>
        <taxon>Paraglomerales</taxon>
        <taxon>Paraglomeraceae</taxon>
        <taxon>Paraglomus</taxon>
    </lineage>
</organism>
<keyword evidence="2" id="KW-1185">Reference proteome</keyword>
<sequence length="169" mass="19670">MELTEHSAHITQRNAENDRTRFSLDNLQWKVKRRIIVQIEDPCQLAKCSRAWNNQVNLPSTKAEWLIHQNGTHALFHAVKRGENIKVIMSLFEQGVHLSRYFSQKLKNSYGKEDPKLIALRREYDADRGTDNNGISWASNTGLDVFFYIIQKTNEKFGEDQTFLGENDM</sequence>
<name>A0A9N9BVU9_9GLOM</name>
<protein>
    <submittedName>
        <fullName evidence="1">6481_t:CDS:1</fullName>
    </submittedName>
</protein>
<gene>
    <name evidence="1" type="ORF">POCULU_LOCUS6443</name>
</gene>
<comment type="caution">
    <text evidence="1">The sequence shown here is derived from an EMBL/GenBank/DDBJ whole genome shotgun (WGS) entry which is preliminary data.</text>
</comment>
<evidence type="ECO:0000313" key="2">
    <source>
        <dbReference type="Proteomes" id="UP000789572"/>
    </source>
</evidence>
<dbReference type="EMBL" id="CAJVPJ010001184">
    <property type="protein sequence ID" value="CAG8580032.1"/>
    <property type="molecule type" value="Genomic_DNA"/>
</dbReference>